<feature type="binding site" evidence="3">
    <location>
        <position position="26"/>
    </location>
    <ligand>
        <name>a divalent metal cation</name>
        <dbReference type="ChEBI" id="CHEBI:60240"/>
        <label>1</label>
    </ligand>
</feature>
<feature type="binding site" evidence="3">
    <location>
        <position position="172"/>
    </location>
    <ligand>
        <name>a divalent metal cation</name>
        <dbReference type="ChEBI" id="CHEBI:60240"/>
        <label>2</label>
    </ligand>
</feature>
<dbReference type="CDD" id="cd00530">
    <property type="entry name" value="PTE"/>
    <property type="match status" value="1"/>
</dbReference>
<dbReference type="GO" id="GO:0008270">
    <property type="term" value="F:zinc ion binding"/>
    <property type="evidence" value="ECO:0007669"/>
    <property type="project" value="InterPro"/>
</dbReference>
<dbReference type="Proteomes" id="UP000295008">
    <property type="component" value="Unassembled WGS sequence"/>
</dbReference>
<evidence type="ECO:0000313" key="6">
    <source>
        <dbReference type="Proteomes" id="UP000295008"/>
    </source>
</evidence>
<accession>A0A4R1SBW4</accession>
<evidence type="ECO:0000256" key="2">
    <source>
        <dbReference type="ARBA" id="ARBA00022801"/>
    </source>
</evidence>
<comment type="caution">
    <text evidence="5">The sequence shown here is derived from an EMBL/GenBank/DDBJ whole genome shotgun (WGS) entry which is preliminary data.</text>
</comment>
<comment type="similarity">
    <text evidence="4">Belongs to the metallo-dependent hydrolases superfamily. Phosphotriesterase family.</text>
</comment>
<comment type="cofactor">
    <cofactor evidence="3">
        <name>a divalent metal cation</name>
        <dbReference type="ChEBI" id="CHEBI:60240"/>
    </cofactor>
    <text evidence="3">Binds 2 divalent metal cations per subunit.</text>
</comment>
<keyword evidence="1 3" id="KW-0479">Metal-binding</keyword>
<organism evidence="5 6">
    <name type="scientific">Hydrogenispora ethanolica</name>
    <dbReference type="NCBI Taxonomy" id="1082276"/>
    <lineage>
        <taxon>Bacteria</taxon>
        <taxon>Bacillati</taxon>
        <taxon>Bacillota</taxon>
        <taxon>Hydrogenispora</taxon>
    </lineage>
</organism>
<evidence type="ECO:0000256" key="4">
    <source>
        <dbReference type="PROSITE-ProRule" id="PRU00679"/>
    </source>
</evidence>
<feature type="binding site" evidence="3">
    <location>
        <position position="28"/>
    </location>
    <ligand>
        <name>a divalent metal cation</name>
        <dbReference type="ChEBI" id="CHEBI:60240"/>
        <label>1</label>
    </ligand>
</feature>
<keyword evidence="2" id="KW-0378">Hydrolase</keyword>
<evidence type="ECO:0000256" key="3">
    <source>
        <dbReference type="PIRSR" id="PIRSR601559-52"/>
    </source>
</evidence>
<dbReference type="RefSeq" id="WP_132012681.1">
    <property type="nucleotide sequence ID" value="NZ_SLUN01000002.1"/>
</dbReference>
<protein>
    <submittedName>
        <fullName evidence="5">Phosphotriesterase-related protein</fullName>
    </submittedName>
</protein>
<dbReference type="InterPro" id="IPR032466">
    <property type="entry name" value="Metal_Hydrolase"/>
</dbReference>
<keyword evidence="6" id="KW-1185">Reference proteome</keyword>
<name>A0A4R1SBW4_HYDET</name>
<sequence length="309" mass="34594">MNKTEQWLETATGPIRAADLGRTYIHEHLRIDLSAHKHDPDADLNAPELVAAELRVLKRQGIDALVEVTNRGMGRDARLLRQLSEASGIRVMVSTGFYKEPFLPPEVHDLGERELAEIMRREILEGIADTGVKAHVIGEIGTSRDEIAPAERKVFAAAARAHRETGRPIFTHTTLGTMALEQLQLLRQWGTDLSKVVIGHLDLRCDLDYHLRVADFGCFLGFDTIGKLKYESDERRAQLIRELIERGHLSQIVLAQDITRRSHLAAHGGTGYGYLWAEFLPVLRRNGVGDEAIETLLVENPRRLLGVSV</sequence>
<feature type="binding site" evidence="3">
    <location>
        <position position="200"/>
    </location>
    <ligand>
        <name>a divalent metal cation</name>
        <dbReference type="ChEBI" id="CHEBI:60240"/>
        <label>2</label>
    </ligand>
</feature>
<dbReference type="Pfam" id="PF02126">
    <property type="entry name" value="PTE"/>
    <property type="match status" value="1"/>
</dbReference>
<evidence type="ECO:0000313" key="5">
    <source>
        <dbReference type="EMBL" id="TCL76510.1"/>
    </source>
</evidence>
<evidence type="ECO:0000256" key="1">
    <source>
        <dbReference type="ARBA" id="ARBA00022723"/>
    </source>
</evidence>
<gene>
    <name evidence="5" type="ORF">EDC14_1002269</name>
</gene>
<feature type="binding site" evidence="3">
    <location>
        <position position="257"/>
    </location>
    <ligand>
        <name>a divalent metal cation</name>
        <dbReference type="ChEBI" id="CHEBI:60240"/>
        <label>1</label>
    </ligand>
</feature>
<reference evidence="5 6" key="1">
    <citation type="submission" date="2019-03" db="EMBL/GenBank/DDBJ databases">
        <title>Genomic Encyclopedia of Type Strains, Phase IV (KMG-IV): sequencing the most valuable type-strain genomes for metagenomic binning, comparative biology and taxonomic classification.</title>
        <authorList>
            <person name="Goeker M."/>
        </authorList>
    </citation>
    <scope>NUCLEOTIDE SEQUENCE [LARGE SCALE GENOMIC DNA]</scope>
    <source>
        <strain evidence="5 6">LX-B</strain>
    </source>
</reference>
<dbReference type="GO" id="GO:0016787">
    <property type="term" value="F:hydrolase activity"/>
    <property type="evidence" value="ECO:0007669"/>
    <property type="project" value="UniProtKB-KW"/>
</dbReference>
<dbReference type="PROSITE" id="PS51347">
    <property type="entry name" value="PHOSPHOTRIESTERASE_2"/>
    <property type="match status" value="1"/>
</dbReference>
<dbReference type="PIRSF" id="PIRSF016839">
    <property type="entry name" value="PhP"/>
    <property type="match status" value="1"/>
</dbReference>
<comment type="caution">
    <text evidence="4">Lacks conserved residue(s) required for the propagation of feature annotation.</text>
</comment>
<feature type="binding site" evidence="3">
    <location>
        <position position="139"/>
    </location>
    <ligand>
        <name>a divalent metal cation</name>
        <dbReference type="ChEBI" id="CHEBI:60240"/>
        <label>1</label>
    </ligand>
</feature>
<dbReference type="PANTHER" id="PTHR10819:SF3">
    <property type="entry name" value="PHOSPHOTRIESTERASE-RELATED PROTEIN"/>
    <property type="match status" value="1"/>
</dbReference>
<dbReference type="PANTHER" id="PTHR10819">
    <property type="entry name" value="PHOSPHOTRIESTERASE-RELATED"/>
    <property type="match status" value="1"/>
</dbReference>
<feature type="binding site" evidence="3">
    <location>
        <position position="139"/>
    </location>
    <ligand>
        <name>a divalent metal cation</name>
        <dbReference type="ChEBI" id="CHEBI:60240"/>
        <label>2</label>
    </ligand>
</feature>
<dbReference type="EMBL" id="SLUN01000002">
    <property type="protein sequence ID" value="TCL76510.1"/>
    <property type="molecule type" value="Genomic_DNA"/>
</dbReference>
<dbReference type="SUPFAM" id="SSF51556">
    <property type="entry name" value="Metallo-dependent hydrolases"/>
    <property type="match status" value="1"/>
</dbReference>
<proteinExistence type="inferred from homology"/>
<dbReference type="AlphaFoldDB" id="A0A4R1SBW4"/>
<dbReference type="InterPro" id="IPR001559">
    <property type="entry name" value="Phosphotriesterase"/>
</dbReference>
<dbReference type="OrthoDB" id="105927at2"/>
<dbReference type="Gene3D" id="3.20.20.140">
    <property type="entry name" value="Metal-dependent hydrolases"/>
    <property type="match status" value="1"/>
</dbReference>